<evidence type="ECO:0000313" key="1">
    <source>
        <dbReference type="EMBL" id="BBY62086.1"/>
    </source>
</evidence>
<dbReference type="Proteomes" id="UP000467148">
    <property type="component" value="Chromosome"/>
</dbReference>
<accession>A0A7I7T1Y5</accession>
<dbReference type="RefSeq" id="WP_163745954.1">
    <property type="nucleotide sequence ID" value="NZ_AP022596.1"/>
</dbReference>
<proteinExistence type="predicted"/>
<dbReference type="EMBL" id="AP022596">
    <property type="protein sequence ID" value="BBY62086.1"/>
    <property type="molecule type" value="Genomic_DNA"/>
</dbReference>
<evidence type="ECO:0000313" key="2">
    <source>
        <dbReference type="Proteomes" id="UP000467148"/>
    </source>
</evidence>
<dbReference type="KEGG" id="mhev:MHEL_03290"/>
<name>A0A7I7T1Y5_9MYCO</name>
<reference evidence="1 2" key="1">
    <citation type="journal article" date="2019" name="Emerg. Microbes Infect.">
        <title>Comprehensive subspecies identification of 175 nontuberculous mycobacteria species based on 7547 genomic profiles.</title>
        <authorList>
            <person name="Matsumoto Y."/>
            <person name="Kinjo T."/>
            <person name="Motooka D."/>
            <person name="Nabeya D."/>
            <person name="Jung N."/>
            <person name="Uechi K."/>
            <person name="Horii T."/>
            <person name="Iida T."/>
            <person name="Fujita J."/>
            <person name="Nakamura S."/>
        </authorList>
    </citation>
    <scope>NUCLEOTIDE SEQUENCE [LARGE SCALE GENOMIC DNA]</scope>
    <source>
        <strain evidence="1 2">JCM 30396</strain>
    </source>
</reference>
<organism evidence="1 2">
    <name type="scientific">Mycolicibacterium helvum</name>
    <dbReference type="NCBI Taxonomy" id="1534349"/>
    <lineage>
        <taxon>Bacteria</taxon>
        <taxon>Bacillati</taxon>
        <taxon>Actinomycetota</taxon>
        <taxon>Actinomycetes</taxon>
        <taxon>Mycobacteriales</taxon>
        <taxon>Mycobacteriaceae</taxon>
        <taxon>Mycolicibacterium</taxon>
    </lineage>
</organism>
<protein>
    <submittedName>
        <fullName evidence="1">Uncharacterized protein</fullName>
    </submittedName>
</protein>
<gene>
    <name evidence="1" type="ORF">MHEL_03290</name>
</gene>
<keyword evidence="2" id="KW-1185">Reference proteome</keyword>
<sequence>MTDPNSADIDRDIRSELDRVLEIGSLVEQKPGHHAEPNSDLADDEARFPDIWAASLARRGILYAVENVEAACTLMLNWQWTTPQFALLRAAYESAGAAVWLLMPEDVDTRLARLVWQHRESWRYSEKAYSGTPLDDGGEHQERQQWATEAAQKLGISLAAGRSGGFENLIASIDDLPGHPESLLTAWRICSGVSHAKTWALSTVTAEVDSKPMYEHGRMSARVPNTGLFLTELAIARRVVQQAWCLYRIRTTGRPHGMTLRLELRDRGGNVVQAD</sequence>
<dbReference type="AlphaFoldDB" id="A0A7I7T1Y5"/>